<keyword evidence="2" id="KW-1185">Reference proteome</keyword>
<dbReference type="EMBL" id="MU825398">
    <property type="protein sequence ID" value="KAJ7393248.1"/>
    <property type="molecule type" value="Genomic_DNA"/>
</dbReference>
<proteinExistence type="predicted"/>
<comment type="caution">
    <text evidence="1">The sequence shown here is derived from an EMBL/GenBank/DDBJ whole genome shotgun (WGS) entry which is preliminary data.</text>
</comment>
<evidence type="ECO:0000313" key="1">
    <source>
        <dbReference type="EMBL" id="KAJ7393248.1"/>
    </source>
</evidence>
<evidence type="ECO:0000313" key="2">
    <source>
        <dbReference type="Proteomes" id="UP001163046"/>
    </source>
</evidence>
<organism evidence="1 2">
    <name type="scientific">Desmophyllum pertusum</name>
    <dbReference type="NCBI Taxonomy" id="174260"/>
    <lineage>
        <taxon>Eukaryota</taxon>
        <taxon>Metazoa</taxon>
        <taxon>Cnidaria</taxon>
        <taxon>Anthozoa</taxon>
        <taxon>Hexacorallia</taxon>
        <taxon>Scleractinia</taxon>
        <taxon>Caryophylliina</taxon>
        <taxon>Caryophylliidae</taxon>
        <taxon>Desmophyllum</taxon>
    </lineage>
</organism>
<dbReference type="AlphaFoldDB" id="A0A9X0A538"/>
<dbReference type="Proteomes" id="UP001163046">
    <property type="component" value="Unassembled WGS sequence"/>
</dbReference>
<accession>A0A9X0A538</accession>
<sequence>MVPLGSDLNKYLAEMSDSEEERFLTQSSFNGSINPGRELEELLSTKKLENAYENAQFSIEEAATEGFNCEQEEQCQEVSIASIEKETAAGGKKASKREIIAEISTTELLARNSERIPQNTKKATLVVFECLE</sequence>
<gene>
    <name evidence="1" type="ORF">OS493_006217</name>
</gene>
<name>A0A9X0A538_9CNID</name>
<protein>
    <submittedName>
        <fullName evidence="1">Uncharacterized protein</fullName>
    </submittedName>
</protein>
<reference evidence="1" key="1">
    <citation type="submission" date="2023-01" db="EMBL/GenBank/DDBJ databases">
        <title>Genome assembly of the deep-sea coral Lophelia pertusa.</title>
        <authorList>
            <person name="Herrera S."/>
            <person name="Cordes E."/>
        </authorList>
    </citation>
    <scope>NUCLEOTIDE SEQUENCE</scope>
    <source>
        <strain evidence="1">USNM1676648</strain>
        <tissue evidence="1">Polyp</tissue>
    </source>
</reference>